<reference evidence="2" key="1">
    <citation type="journal article" date="2018" name="Nat. Plants">
        <title>Whole-genome landscape of Medicago truncatula symbiotic genes.</title>
        <authorList>
            <person name="Pecrix Y."/>
            <person name="Gamas P."/>
            <person name="Carrere S."/>
        </authorList>
    </citation>
    <scope>NUCLEOTIDE SEQUENCE</scope>
    <source>
        <tissue evidence="2">Leaves</tissue>
    </source>
</reference>
<protein>
    <submittedName>
        <fullName evidence="2">Uncharacterized protein</fullName>
    </submittedName>
</protein>
<feature type="compositionally biased region" description="Acidic residues" evidence="1">
    <location>
        <begin position="55"/>
        <end position="100"/>
    </location>
</feature>
<accession>A0A396HHM7</accession>
<name>A0A396HHM7_MEDTR</name>
<comment type="caution">
    <text evidence="2">The sequence shown here is derived from an EMBL/GenBank/DDBJ whole genome shotgun (WGS) entry which is preliminary data.</text>
</comment>
<dbReference type="AlphaFoldDB" id="A0A396HHM7"/>
<proteinExistence type="predicted"/>
<dbReference type="Proteomes" id="UP000265566">
    <property type="component" value="Chromosome 6"/>
</dbReference>
<gene>
    <name evidence="2" type="ORF">MtrunA17_Chr6g0484751</name>
</gene>
<feature type="compositionally biased region" description="Basic and acidic residues" evidence="1">
    <location>
        <begin position="41"/>
        <end position="54"/>
    </location>
</feature>
<sequence>MCSIYDSIGLTNRFGLCFVASSECEDDENNHISQNYQIGEVPKEEGCDKSKSEVSDDDEDHDDRDDDDDDDGDDVDDDEDHDDNNDINDDVGDEEDDDDD</sequence>
<dbReference type="EMBL" id="PSQE01000006">
    <property type="protein sequence ID" value="RHN52829.1"/>
    <property type="molecule type" value="Genomic_DNA"/>
</dbReference>
<evidence type="ECO:0000256" key="1">
    <source>
        <dbReference type="SAM" id="MobiDB-lite"/>
    </source>
</evidence>
<dbReference type="Gramene" id="rna37547">
    <property type="protein sequence ID" value="RHN52829.1"/>
    <property type="gene ID" value="gene37547"/>
</dbReference>
<feature type="region of interest" description="Disordered" evidence="1">
    <location>
        <begin position="25"/>
        <end position="100"/>
    </location>
</feature>
<evidence type="ECO:0000313" key="2">
    <source>
        <dbReference type="EMBL" id="RHN52829.1"/>
    </source>
</evidence>
<organism evidence="2">
    <name type="scientific">Medicago truncatula</name>
    <name type="common">Barrel medic</name>
    <name type="synonym">Medicago tribuloides</name>
    <dbReference type="NCBI Taxonomy" id="3880"/>
    <lineage>
        <taxon>Eukaryota</taxon>
        <taxon>Viridiplantae</taxon>
        <taxon>Streptophyta</taxon>
        <taxon>Embryophyta</taxon>
        <taxon>Tracheophyta</taxon>
        <taxon>Spermatophyta</taxon>
        <taxon>Magnoliopsida</taxon>
        <taxon>eudicotyledons</taxon>
        <taxon>Gunneridae</taxon>
        <taxon>Pentapetalae</taxon>
        <taxon>rosids</taxon>
        <taxon>fabids</taxon>
        <taxon>Fabales</taxon>
        <taxon>Fabaceae</taxon>
        <taxon>Papilionoideae</taxon>
        <taxon>50 kb inversion clade</taxon>
        <taxon>NPAAA clade</taxon>
        <taxon>Hologalegina</taxon>
        <taxon>IRL clade</taxon>
        <taxon>Trifolieae</taxon>
        <taxon>Medicago</taxon>
    </lineage>
</organism>